<proteinExistence type="predicted"/>
<dbReference type="FunFam" id="3.20.20.330:FF:000003">
    <property type="entry name" value="Betaine--homocysteine S-methyltransferase 1"/>
    <property type="match status" value="1"/>
</dbReference>
<dbReference type="PANTHER" id="PTHR46120:SF1">
    <property type="entry name" value="HCY-BINDING DOMAIN-CONTAINING PROTEIN"/>
    <property type="match status" value="1"/>
</dbReference>
<dbReference type="OMA" id="VIRIKHI"/>
<keyword evidence="3" id="KW-0489">Methyltransferase</keyword>
<evidence type="ECO:0000256" key="4">
    <source>
        <dbReference type="ARBA" id="ARBA00022679"/>
    </source>
</evidence>
<dbReference type="PANTHER" id="PTHR46120">
    <property type="entry name" value="BETAINE--HOMOCYSTEINE S-METHYLTRANSFERASE 1"/>
    <property type="match status" value="1"/>
</dbReference>
<evidence type="ECO:0000256" key="3">
    <source>
        <dbReference type="ARBA" id="ARBA00022603"/>
    </source>
</evidence>
<accession>A7RIN6</accession>
<dbReference type="GO" id="GO:0047150">
    <property type="term" value="F:betaine-homocysteine S-methyltransferase activity"/>
    <property type="evidence" value="ECO:0000318"/>
    <property type="project" value="GO_Central"/>
</dbReference>
<dbReference type="Gene3D" id="3.20.20.330">
    <property type="entry name" value="Homocysteine-binding-like domain"/>
    <property type="match status" value="1"/>
</dbReference>
<keyword evidence="10" id="KW-1185">Reference proteome</keyword>
<evidence type="ECO:0000256" key="7">
    <source>
        <dbReference type="PROSITE-ProRule" id="PRU00333"/>
    </source>
</evidence>
<keyword evidence="6" id="KW-0862">Zinc</keyword>
<keyword evidence="4" id="KW-0808">Transferase</keyword>
<dbReference type="PROSITE" id="PS50970">
    <property type="entry name" value="HCY"/>
    <property type="match status" value="1"/>
</dbReference>
<dbReference type="GO" id="GO:0046872">
    <property type="term" value="F:metal ion binding"/>
    <property type="evidence" value="ECO:0007669"/>
    <property type="project" value="UniProtKB-KW"/>
</dbReference>
<dbReference type="InterPro" id="IPR003726">
    <property type="entry name" value="HCY_dom"/>
</dbReference>
<keyword evidence="5" id="KW-0479">Metal-binding</keyword>
<comment type="caution">
    <text evidence="7">Lacks conserved residue(s) required for the propagation of feature annotation.</text>
</comment>
<dbReference type="STRING" id="45351.A7RIN6"/>
<dbReference type="EMBL" id="DS469512">
    <property type="protein sequence ID" value="EDO48829.1"/>
    <property type="molecule type" value="Genomic_DNA"/>
</dbReference>
<dbReference type="Proteomes" id="UP000001593">
    <property type="component" value="Unassembled WGS sequence"/>
</dbReference>
<evidence type="ECO:0000313" key="9">
    <source>
        <dbReference type="EMBL" id="EDO48829.1"/>
    </source>
</evidence>
<reference evidence="9 10" key="1">
    <citation type="journal article" date="2007" name="Science">
        <title>Sea anemone genome reveals ancestral eumetazoan gene repertoire and genomic organization.</title>
        <authorList>
            <person name="Putnam N.H."/>
            <person name="Srivastava M."/>
            <person name="Hellsten U."/>
            <person name="Dirks B."/>
            <person name="Chapman J."/>
            <person name="Salamov A."/>
            <person name="Terry A."/>
            <person name="Shapiro H."/>
            <person name="Lindquist E."/>
            <person name="Kapitonov V.V."/>
            <person name="Jurka J."/>
            <person name="Genikhovich G."/>
            <person name="Grigoriev I.V."/>
            <person name="Lucas S.M."/>
            <person name="Steele R.E."/>
            <person name="Finnerty J.R."/>
            <person name="Technau U."/>
            <person name="Martindale M.Q."/>
            <person name="Rokhsar D.S."/>
        </authorList>
    </citation>
    <scope>NUCLEOTIDE SEQUENCE [LARGE SCALE GENOMIC DNA]</scope>
    <source>
        <strain evidence="10">CH2 X CH6</strain>
    </source>
</reference>
<dbReference type="SUPFAM" id="SSF82282">
    <property type="entry name" value="Homocysteine S-methyltransferase"/>
    <property type="match status" value="1"/>
</dbReference>
<protein>
    <recommendedName>
        <fullName evidence="8">Hcy-binding domain-containing protein</fullName>
    </recommendedName>
</protein>
<dbReference type="PhylomeDB" id="A7RIN6"/>
<comment type="cofactor">
    <cofactor evidence="1">
        <name>Zn(2+)</name>
        <dbReference type="ChEBI" id="CHEBI:29105"/>
    </cofactor>
</comment>
<dbReference type="AlphaFoldDB" id="A7RIN6"/>
<dbReference type="HOGENOM" id="CLU_047457_0_0_1"/>
<evidence type="ECO:0000256" key="1">
    <source>
        <dbReference type="ARBA" id="ARBA00001947"/>
    </source>
</evidence>
<organism evidence="9 10">
    <name type="scientific">Nematostella vectensis</name>
    <name type="common">Starlet sea anemone</name>
    <dbReference type="NCBI Taxonomy" id="45351"/>
    <lineage>
        <taxon>Eukaryota</taxon>
        <taxon>Metazoa</taxon>
        <taxon>Cnidaria</taxon>
        <taxon>Anthozoa</taxon>
        <taxon>Hexacorallia</taxon>
        <taxon>Actiniaria</taxon>
        <taxon>Edwardsiidae</taxon>
        <taxon>Nematostella</taxon>
    </lineage>
</organism>
<evidence type="ECO:0000259" key="8">
    <source>
        <dbReference type="PROSITE" id="PS50970"/>
    </source>
</evidence>
<dbReference type="Pfam" id="PF02574">
    <property type="entry name" value="S-methyl_trans"/>
    <property type="match status" value="1"/>
</dbReference>
<dbReference type="GO" id="GO:0032259">
    <property type="term" value="P:methylation"/>
    <property type="evidence" value="ECO:0007669"/>
    <property type="project" value="UniProtKB-KW"/>
</dbReference>
<dbReference type="InParanoid" id="A7RIN6"/>
<evidence type="ECO:0000256" key="2">
    <source>
        <dbReference type="ARBA" id="ARBA00005137"/>
    </source>
</evidence>
<gene>
    <name evidence="9" type="ORF">NEMVEDRAFT_v1g197687</name>
</gene>
<evidence type="ECO:0000313" key="10">
    <source>
        <dbReference type="Proteomes" id="UP000001593"/>
    </source>
</evidence>
<sequence>MHDVIRIKHILGILERLNNGEVIIGDGGMSHALEKRCYVKIGVWTPECVVEHPEAVRQLHSEFLRAGADVIQAFTFAMQDKPLVSAGYSYKWDEISRAGSILAKEVSDKGEFALSSGSLCETGSLFIKGLATKEEIKQRFRDQVKIFVDTGMDLLIAEYISHVQEAEWMVEVMKESGKPVAVTMAISREGDRHGVLPGECAVRLVRAGADIIGVNYRFDPERSLDTIALMQEAIQREGLKTHWMVQPLGYWCPDAGPSGITSIPECSLALDPRVLTRIEAHKFARKAYNMGVRYIGGCCGFEPYHIRALAEELANERGRFPPGSDKSCLWGKALVHHTEPQIARRANREYWENLVPATVFLLFMFPDSPFLVLVIAIWLSSQSTETNILRPRVERKIDLYVGVAYNVKNILMNLIKCKISYLVMEFVDIFIENL</sequence>
<evidence type="ECO:0000256" key="5">
    <source>
        <dbReference type="ARBA" id="ARBA00022723"/>
    </source>
</evidence>
<feature type="domain" description="Hcy-binding" evidence="8">
    <location>
        <begin position="11"/>
        <end position="313"/>
    </location>
</feature>
<name>A7RIN6_NEMVE</name>
<comment type="pathway">
    <text evidence="2">Amino-acid biosynthesis; L-methionine biosynthesis via de novo pathway; L-methionine from L-homocysteine (BhmT route): step 1/1.</text>
</comment>
<dbReference type="InterPro" id="IPR051524">
    <property type="entry name" value="BHMT"/>
</dbReference>
<dbReference type="eggNOG" id="KOG1579">
    <property type="taxonomic scope" value="Eukaryota"/>
</dbReference>
<evidence type="ECO:0000256" key="6">
    <source>
        <dbReference type="ARBA" id="ARBA00022833"/>
    </source>
</evidence>
<dbReference type="InterPro" id="IPR036589">
    <property type="entry name" value="HCY_dom_sf"/>
</dbReference>
<dbReference type="GO" id="GO:0009086">
    <property type="term" value="P:methionine biosynthetic process"/>
    <property type="evidence" value="ECO:0000318"/>
    <property type="project" value="GO_Central"/>
</dbReference>